<proteinExistence type="predicted"/>
<accession>A0A812NVG9</accession>
<dbReference type="EMBL" id="CAJNDS010002094">
    <property type="protein sequence ID" value="CAE7322521.1"/>
    <property type="molecule type" value="Genomic_DNA"/>
</dbReference>
<evidence type="ECO:0000256" key="1">
    <source>
        <dbReference type="SAM" id="SignalP"/>
    </source>
</evidence>
<comment type="caution">
    <text evidence="2">The sequence shown here is derived from an EMBL/GenBank/DDBJ whole genome shotgun (WGS) entry which is preliminary data.</text>
</comment>
<feature type="signal peptide" evidence="1">
    <location>
        <begin position="1"/>
        <end position="27"/>
    </location>
</feature>
<sequence>MPASRRLSSWLPLVLPVLLVLLTSSSSAWLGVGRRLLFASVLLPGPARADAPVGGYDRGAPRVMQPQVRYPEFIRMEGPTGDFSINIPTAWRAEFENNPGRLIYAVENTAGFNSATLQVARLSLSSFVPDANSKTSNWRDALGNTTEANIAQALMVVAQQGLSSEREGYAKTTVLETEIEAPEPNADATSLLWRAKAAVEDFRQSRIISGRALLRQGVVVFAVATGSERFGAVSGTISPSGFGWEFNNRLVGSLRLRRR</sequence>
<name>A0A812NVG9_9DINO</name>
<keyword evidence="3" id="KW-1185">Reference proteome</keyword>
<protein>
    <recommendedName>
        <fullName evidence="4">PsbP C-terminal domain-containing protein</fullName>
    </recommendedName>
</protein>
<dbReference type="Proteomes" id="UP000604046">
    <property type="component" value="Unassembled WGS sequence"/>
</dbReference>
<gene>
    <name evidence="2" type="ORF">SNAT2548_LOCUS16902</name>
</gene>
<organism evidence="2 3">
    <name type="scientific">Symbiodinium natans</name>
    <dbReference type="NCBI Taxonomy" id="878477"/>
    <lineage>
        <taxon>Eukaryota</taxon>
        <taxon>Sar</taxon>
        <taxon>Alveolata</taxon>
        <taxon>Dinophyceae</taxon>
        <taxon>Suessiales</taxon>
        <taxon>Symbiodiniaceae</taxon>
        <taxon>Symbiodinium</taxon>
    </lineage>
</organism>
<evidence type="ECO:0008006" key="4">
    <source>
        <dbReference type="Google" id="ProtNLM"/>
    </source>
</evidence>
<evidence type="ECO:0000313" key="3">
    <source>
        <dbReference type="Proteomes" id="UP000604046"/>
    </source>
</evidence>
<dbReference type="OrthoDB" id="419092at2759"/>
<feature type="chain" id="PRO_5032570610" description="PsbP C-terminal domain-containing protein" evidence="1">
    <location>
        <begin position="28"/>
        <end position="259"/>
    </location>
</feature>
<dbReference type="AlphaFoldDB" id="A0A812NVG9"/>
<reference evidence="2" key="1">
    <citation type="submission" date="2021-02" db="EMBL/GenBank/DDBJ databases">
        <authorList>
            <person name="Dougan E. K."/>
            <person name="Rhodes N."/>
            <person name="Thang M."/>
            <person name="Chan C."/>
        </authorList>
    </citation>
    <scope>NUCLEOTIDE SEQUENCE</scope>
</reference>
<evidence type="ECO:0000313" key="2">
    <source>
        <dbReference type="EMBL" id="CAE7322521.1"/>
    </source>
</evidence>
<keyword evidence="1" id="KW-0732">Signal</keyword>